<accession>A0A834F1D4</accession>
<evidence type="ECO:0000313" key="17">
    <source>
        <dbReference type="EMBL" id="KAF6721475.1"/>
    </source>
</evidence>
<evidence type="ECO:0000313" key="18">
    <source>
        <dbReference type="Proteomes" id="UP000646548"/>
    </source>
</evidence>
<evidence type="ECO:0000256" key="10">
    <source>
        <dbReference type="ARBA" id="ARBA00023002"/>
    </source>
</evidence>
<keyword evidence="11 15" id="KW-0408">Iron</keyword>
<dbReference type="PANTHER" id="PTHR24302">
    <property type="entry name" value="CYTOCHROME P450 FAMILY 3"/>
    <property type="match status" value="1"/>
</dbReference>
<feature type="binding site" description="axial binding residue" evidence="15">
    <location>
        <position position="911"/>
    </location>
    <ligand>
        <name>heme</name>
        <dbReference type="ChEBI" id="CHEBI:30413"/>
    </ligand>
    <ligandPart>
        <name>Fe</name>
        <dbReference type="ChEBI" id="CHEBI:18248"/>
    </ligandPart>
</feature>
<dbReference type="GO" id="GO:0020037">
    <property type="term" value="F:heme binding"/>
    <property type="evidence" value="ECO:0007669"/>
    <property type="project" value="InterPro"/>
</dbReference>
<reference evidence="17" key="1">
    <citation type="journal article" name="BMC Genomics">
        <title>Long-read sequencing and de novo genome assembly of marine medaka (Oryzias melastigma).</title>
        <authorList>
            <person name="Liang P."/>
            <person name="Saqib H.S.A."/>
            <person name="Ni X."/>
            <person name="Shen Y."/>
        </authorList>
    </citation>
    <scope>NUCLEOTIDE SEQUENCE</scope>
    <source>
        <strain evidence="17">Bigg-433</strain>
    </source>
</reference>
<comment type="catalytic activity">
    <reaction evidence="14">
        <text>an organic molecule + reduced [NADPH--hemoprotein reductase] + O2 = an alcohol + oxidized [NADPH--hemoprotein reductase] + H2O + H(+)</text>
        <dbReference type="Rhea" id="RHEA:17149"/>
        <dbReference type="Rhea" id="RHEA-COMP:11964"/>
        <dbReference type="Rhea" id="RHEA-COMP:11965"/>
        <dbReference type="ChEBI" id="CHEBI:15377"/>
        <dbReference type="ChEBI" id="CHEBI:15378"/>
        <dbReference type="ChEBI" id="CHEBI:15379"/>
        <dbReference type="ChEBI" id="CHEBI:30879"/>
        <dbReference type="ChEBI" id="CHEBI:57618"/>
        <dbReference type="ChEBI" id="CHEBI:58210"/>
        <dbReference type="ChEBI" id="CHEBI:142491"/>
        <dbReference type="EC" id="1.14.14.1"/>
    </reaction>
</comment>
<keyword evidence="13 16" id="KW-0472">Membrane</keyword>
<evidence type="ECO:0000256" key="1">
    <source>
        <dbReference type="ARBA" id="ARBA00001971"/>
    </source>
</evidence>
<sequence>MIFTLFSATTWTLMALFFAVLFLYGIWPYRVFKNMGIPGPMPLPFVGNILQIGTDLLGFDRRCLAKYGEVWGIFEGRQPILMVANTEILKAVLVKECYSVFTNRRNFFAEDGPLADGIAVVKDEQWKRIRSSFSPCFTSGKLKQVYPIVTGYADRLVEKLGRMNLDEPVDIRQFVAPYTMDVVASTTFSVETDCINNPDDPVNIQAQKATTFNFWPLILKTMVPLGDLLLKLFKFETLPRSSVDFFYDIIKRLRDQHKAGKLTRPDFLEVLMESEIPEEDLKKGEPSKGLTEHEVISQAFGFVLAGYETTSTTLTSILYSLATNPDAMQTLQKEIDSRAQKDGPISYEELSGLEYLDQVISESMRLLPAAPRLDRECKKTIEIHGFTFPKGTVVGVPVSLLHTDPRFWDSPEVFRPERFSKENAAELNPYAYMPFGLGPRNCVGMRYALLIMKAVIVRLLQNYDVETCKETLIPMQYDTQFQPIIPIKLNFGIWPFRTFKNIGISGPVPRPYVGNLSQQGKGFFEFDRECQAKYGDVWGVFEGRQPVLMVADPEIIKTVMVKECYSAFTNRRDFFVGDGPLSDAVAAAKDEKWKRIRSSMSPCFTSGRLKQVFSIISRYADRLVEKLGEKHLNESINIRQFVAPYTLDVVASSSFSVDPDCINNPDDPINIQAQKATRFNFLPIILRSIIPFGGLLLKLFNIETLPSANVEFFIGIIRNLKDQHKRGKVNRPDFLQVLLESEIPDAEIKNGQPQPSKGLTENEIISQAFGFIVGGYDTTSTALSYIFYCLATNPDVMNTLQQEIDSILQKNNSVSYEDLNDLEYLDQVINETLRLYPIAPRLDRECKMTIETHGFTIPEGMVVGIPLYLLHKDPRFWSSPELFRPERFSKENEGELNPYAYMPFGLGPRNCVGMRFAVLMMKMIIVRLLQRYSVETCKDTLGLFAFNRECQAKYGDVWGLYEGRSPTLMIADPKILKAVLVKECYSTFTNRRNLFDDDGPLGNGVAAVKDERWKRIRSTISPCFTSGRLKQRINLNESIDVKRFMAPYSLDVVTSASFSVETDCINNPDDPVNVQAIKATNFNLWPMIIRMISPSAARLLKLFKVEIIPTSSVDFFCDVIKKIKDQHKAGKLTRPDFLQVMIESEIPESEVKNKQDEPSKGLTEQEILFQAFGFILGGYETTTTTLSHIFYNLAINPDAMHTLQEEIDANLQRDDPISYEKLNGLEYLDQVLCESLRLIPPAPALDRVCKKTIQIHGITIPEGAVVGIPVHLLHMDPRFWDSPELFRPERFSKENEAELNPYAYMPFGLGPRNCVGMRYAILVTKMVIVRLLQNYSVESCKDTLASVNKLTWVFGFETPPTAAGGFKSRVSAHFLIQLYGSWPHRFFKNLNIPGPRPLPFVGTIFGLRKGILAFDSECQTKYGDVWGLYDGRSPVLIVADPEMIKTIMVKECYTVFTNRRDTDVPGPFQDGISMVKDERWKRIRSTISPCFTSGRLKKVFPIVASYADRLLKKLEQTNLDEPINVKQFVAPYSLDTVASASFSVEIDSINNPEDPVNIHIQKLLNINFWPFIFLMIFPFGARLLKLFKVEMFPKAESDYLFSIIKKFKEQHKAGESTRQDFLQVMVQSEIPETEIKNEQEQPSKGLTEPEIVAQAFTFILGGYETTSTTLSFIFYNLATNPDAMHTLQKEIDANLQKNASVSYEDLNNLHYLDQVILESMRLLPTAPRLERGCKKTVEIQGFTIPEGTVIGIPVVNLHKDPRYWSSPELFRPERFSKENEGDLNPYAYMPFGLGPRNCVGMRYAILVMKMVIVRLLQSYSLETCKDTLIPLQFDWKFQPLKPIKLKYGTWPHRFFKNLNIPGPRPLPFVGTIFGLRKGMFPFDAECQNKYGDVWGLYDGRSPLLMVADPEMIKTIMVKECYSVFTNRRDADVPGPFEDGITVVKDERWKRIRSTISPCFTSGRLKKVFPIVASYADRLLKKLEQTNLDEPINVKQFVAPYSLDTVASASFSVEIDSINNPEDPVNIHIQKLFNINFWPFLVLMVFPFAARLLNYFKIGMIPKAQSEFFLSIIKKFKDQHKVGESTRQDFLQVMVQSEIPETEIKNEQEQPSKGLTEPEIVAQAFTFILGGYETTSTTLSFIFYNLATNPDAMHTLQKEIDANLQKDASVSYEDLNNLHYLDQVILESMRLLPTAPRLERGCKKTVEIQGFTIPAGTLVGIPVLNLHMDPRYWSSPELFRPERFSKENEGDLNPYAYMPFGLGPRNCVGMRYALLVMKMVIVRLLQNYSLETCKDTLIPLQFDWKFQPLMPIKLKFVPRKQ</sequence>
<keyword evidence="8" id="KW-0256">Endoplasmic reticulum</keyword>
<keyword evidence="7 15" id="KW-0479">Metal-binding</keyword>
<organism evidence="17 18">
    <name type="scientific">Oryzias melastigma</name>
    <name type="common">Marine medaka</name>
    <dbReference type="NCBI Taxonomy" id="30732"/>
    <lineage>
        <taxon>Eukaryota</taxon>
        <taxon>Metazoa</taxon>
        <taxon>Chordata</taxon>
        <taxon>Craniata</taxon>
        <taxon>Vertebrata</taxon>
        <taxon>Euteleostomi</taxon>
        <taxon>Actinopterygii</taxon>
        <taxon>Neopterygii</taxon>
        <taxon>Teleostei</taxon>
        <taxon>Neoteleostei</taxon>
        <taxon>Acanthomorphata</taxon>
        <taxon>Ovalentaria</taxon>
        <taxon>Atherinomorphae</taxon>
        <taxon>Beloniformes</taxon>
        <taxon>Adrianichthyidae</taxon>
        <taxon>Oryziinae</taxon>
        <taxon>Oryzias</taxon>
    </lineage>
</organism>
<dbReference type="GO" id="GO:0008395">
    <property type="term" value="F:steroid hydroxylase activity"/>
    <property type="evidence" value="ECO:0007669"/>
    <property type="project" value="TreeGrafter"/>
</dbReference>
<feature type="transmembrane region" description="Helical" evidence="16">
    <location>
        <begin position="6"/>
        <end position="27"/>
    </location>
</feature>
<dbReference type="InterPro" id="IPR017972">
    <property type="entry name" value="Cyt_P450_CS"/>
</dbReference>
<evidence type="ECO:0000256" key="6">
    <source>
        <dbReference type="ARBA" id="ARBA00022617"/>
    </source>
</evidence>
<name>A0A834F1D4_ORYME</name>
<evidence type="ECO:0000256" key="11">
    <source>
        <dbReference type="ARBA" id="ARBA00023004"/>
    </source>
</evidence>
<dbReference type="PROSITE" id="PS00086">
    <property type="entry name" value="CYTOCHROME_P450"/>
    <property type="match status" value="5"/>
</dbReference>
<dbReference type="SUPFAM" id="SSF48264">
    <property type="entry name" value="Cytochrome P450"/>
    <property type="match status" value="5"/>
</dbReference>
<dbReference type="InterPro" id="IPR002401">
    <property type="entry name" value="Cyt_P450_E_grp-I"/>
</dbReference>
<evidence type="ECO:0000256" key="16">
    <source>
        <dbReference type="SAM" id="Phobius"/>
    </source>
</evidence>
<dbReference type="Gene3D" id="1.10.630.10">
    <property type="entry name" value="Cytochrome P450"/>
    <property type="match status" value="5"/>
</dbReference>
<keyword evidence="16" id="KW-1133">Transmembrane helix</keyword>
<dbReference type="PRINTS" id="PR00385">
    <property type="entry name" value="P450"/>
</dbReference>
<dbReference type="InterPro" id="IPR036396">
    <property type="entry name" value="Cyt_P450_sf"/>
</dbReference>
<evidence type="ECO:0000256" key="8">
    <source>
        <dbReference type="ARBA" id="ARBA00022824"/>
    </source>
</evidence>
<dbReference type="InterPro" id="IPR050705">
    <property type="entry name" value="Cytochrome_P450_3A"/>
</dbReference>
<keyword evidence="9" id="KW-0492">Microsome</keyword>
<dbReference type="Proteomes" id="UP000646548">
    <property type="component" value="Unassembled WGS sequence"/>
</dbReference>
<dbReference type="PANTHER" id="PTHR24302:SF17">
    <property type="entry name" value="CYTOCHROME P450, FAMILY 3, SUBFAMILY C, POLYPEPTIDE 4-RELATED"/>
    <property type="match status" value="1"/>
</dbReference>
<evidence type="ECO:0000256" key="5">
    <source>
        <dbReference type="ARBA" id="ARBA00012109"/>
    </source>
</evidence>
<keyword evidence="12" id="KW-0503">Monooxygenase</keyword>
<dbReference type="EMBL" id="WKFB01000490">
    <property type="protein sequence ID" value="KAF6721475.1"/>
    <property type="molecule type" value="Genomic_DNA"/>
</dbReference>
<dbReference type="PRINTS" id="PR00463">
    <property type="entry name" value="EP450I"/>
</dbReference>
<keyword evidence="6 15" id="KW-0349">Heme</keyword>
<evidence type="ECO:0000256" key="15">
    <source>
        <dbReference type="PIRSR" id="PIRSR602401-1"/>
    </source>
</evidence>
<comment type="cofactor">
    <cofactor evidence="1 15">
        <name>heme</name>
        <dbReference type="ChEBI" id="CHEBI:30413"/>
    </cofactor>
</comment>
<keyword evidence="10" id="KW-0560">Oxidoreductase</keyword>
<evidence type="ECO:0000256" key="4">
    <source>
        <dbReference type="ARBA" id="ARBA00010617"/>
    </source>
</evidence>
<evidence type="ECO:0000256" key="12">
    <source>
        <dbReference type="ARBA" id="ARBA00023033"/>
    </source>
</evidence>
<comment type="subcellular location">
    <subcellularLocation>
        <location evidence="3">Endoplasmic reticulum membrane</location>
        <topology evidence="3">Peripheral membrane protein</topology>
    </subcellularLocation>
    <subcellularLocation>
        <location evidence="2">Microsome membrane</location>
        <topology evidence="2">Peripheral membrane protein</topology>
    </subcellularLocation>
</comment>
<dbReference type="FunFam" id="1.10.630.10:FF:000003">
    <property type="entry name" value="cytochrome P450 3A12-like isoform X2"/>
    <property type="match status" value="5"/>
</dbReference>
<evidence type="ECO:0000256" key="2">
    <source>
        <dbReference type="ARBA" id="ARBA00004174"/>
    </source>
</evidence>
<evidence type="ECO:0000256" key="3">
    <source>
        <dbReference type="ARBA" id="ARBA00004406"/>
    </source>
</evidence>
<dbReference type="GO" id="GO:0016712">
    <property type="term" value="F:oxidoreductase activity, acting on paired donors, with incorporation or reduction of molecular oxygen, reduced flavin or flavoprotein as one donor, and incorporation of one atom of oxygen"/>
    <property type="evidence" value="ECO:0007669"/>
    <property type="project" value="UniProtKB-EC"/>
</dbReference>
<comment type="similarity">
    <text evidence="4">Belongs to the cytochrome P450 family.</text>
</comment>
<dbReference type="GO" id="GO:0005506">
    <property type="term" value="F:iron ion binding"/>
    <property type="evidence" value="ECO:0007669"/>
    <property type="project" value="InterPro"/>
</dbReference>
<evidence type="ECO:0000256" key="14">
    <source>
        <dbReference type="ARBA" id="ARBA00047827"/>
    </source>
</evidence>
<evidence type="ECO:0000256" key="13">
    <source>
        <dbReference type="ARBA" id="ARBA00023136"/>
    </source>
</evidence>
<evidence type="ECO:0000256" key="7">
    <source>
        <dbReference type="ARBA" id="ARBA00022723"/>
    </source>
</evidence>
<comment type="caution">
    <text evidence="17">The sequence shown here is derived from an EMBL/GenBank/DDBJ whole genome shotgun (WGS) entry which is preliminary data.</text>
</comment>
<dbReference type="InterPro" id="IPR001128">
    <property type="entry name" value="Cyt_P450"/>
</dbReference>
<proteinExistence type="inferred from homology"/>
<dbReference type="EC" id="1.14.14.1" evidence="5"/>
<gene>
    <name evidence="17" type="ORF">FQA47_014707</name>
</gene>
<protein>
    <recommendedName>
        <fullName evidence="5">unspecific monooxygenase</fullName>
        <ecNumber evidence="5">1.14.14.1</ecNumber>
    </recommendedName>
</protein>
<evidence type="ECO:0000256" key="9">
    <source>
        <dbReference type="ARBA" id="ARBA00022848"/>
    </source>
</evidence>
<dbReference type="GO" id="GO:0005789">
    <property type="term" value="C:endoplasmic reticulum membrane"/>
    <property type="evidence" value="ECO:0007669"/>
    <property type="project" value="UniProtKB-SubCell"/>
</dbReference>
<keyword evidence="16" id="KW-0812">Transmembrane</keyword>
<dbReference type="Pfam" id="PF00067">
    <property type="entry name" value="p450"/>
    <property type="match status" value="5"/>
</dbReference>